<keyword evidence="2" id="KW-0028">Amino-acid biosynthesis</keyword>
<evidence type="ECO:0000256" key="1">
    <source>
        <dbReference type="ARBA" id="ARBA00022801"/>
    </source>
</evidence>
<evidence type="ECO:0000313" key="3">
    <source>
        <dbReference type="EMBL" id="KAG5918948.1"/>
    </source>
</evidence>
<protein>
    <recommendedName>
        <fullName evidence="2">Histidinol-phosphatase</fullName>
        <shortName evidence="2">HolPase</shortName>
        <ecNumber evidence="2">3.1.3.15</ecNumber>
    </recommendedName>
</protein>
<evidence type="ECO:0000256" key="2">
    <source>
        <dbReference type="RuleBase" id="RU366003"/>
    </source>
</evidence>
<proteinExistence type="inferred from homology"/>
<organism evidence="3 4">
    <name type="scientific">Claviceps africana</name>
    <dbReference type="NCBI Taxonomy" id="83212"/>
    <lineage>
        <taxon>Eukaryota</taxon>
        <taxon>Fungi</taxon>
        <taxon>Dikarya</taxon>
        <taxon>Ascomycota</taxon>
        <taxon>Pezizomycotina</taxon>
        <taxon>Sordariomycetes</taxon>
        <taxon>Hypocreomycetidae</taxon>
        <taxon>Hypocreales</taxon>
        <taxon>Clavicipitaceae</taxon>
        <taxon>Claviceps</taxon>
    </lineage>
</organism>
<accession>A0A8K0J424</accession>
<comment type="pathway">
    <text evidence="2">Amino-acid biosynthesis; L-histidine biosynthesis; L-histidine from 5-phospho-alpha-D-ribose 1-diphosphate: step 8/9.</text>
</comment>
<dbReference type="InterPro" id="IPR010140">
    <property type="entry name" value="Histidinol_P_phosphatase_HisJ"/>
</dbReference>
<dbReference type="InterPro" id="IPR016195">
    <property type="entry name" value="Pol/histidinol_Pase-like"/>
</dbReference>
<dbReference type="EMBL" id="SRPY01000701">
    <property type="protein sequence ID" value="KAG5918948.1"/>
    <property type="molecule type" value="Genomic_DNA"/>
</dbReference>
<comment type="similarity">
    <text evidence="2">Belongs to the PHP hydrolase family. HisK subfamily.</text>
</comment>
<gene>
    <name evidence="3" type="ORF">E4U42_006691</name>
</gene>
<dbReference type="Gene3D" id="3.20.20.140">
    <property type="entry name" value="Metal-dependent hydrolases"/>
    <property type="match status" value="1"/>
</dbReference>
<reference evidence="3" key="1">
    <citation type="journal article" date="2020" name="bioRxiv">
        <title>Whole genome comparisons of ergot fungi reveals the divergence and evolution of species within the genus Claviceps are the result of varying mechanisms driving genome evolution and host range expansion.</title>
        <authorList>
            <person name="Wyka S.A."/>
            <person name="Mondo S.J."/>
            <person name="Liu M."/>
            <person name="Dettman J."/>
            <person name="Nalam V."/>
            <person name="Broders K.D."/>
        </authorList>
    </citation>
    <scope>NUCLEOTIDE SEQUENCE</scope>
    <source>
        <strain evidence="3">CCC 489</strain>
    </source>
</reference>
<dbReference type="PANTHER" id="PTHR21039">
    <property type="entry name" value="HISTIDINOL PHOSPHATASE-RELATED"/>
    <property type="match status" value="1"/>
</dbReference>
<dbReference type="UniPathway" id="UPA00031">
    <property type="reaction ID" value="UER00013"/>
</dbReference>
<evidence type="ECO:0000313" key="4">
    <source>
        <dbReference type="Proteomes" id="UP000811619"/>
    </source>
</evidence>
<keyword evidence="4" id="KW-1185">Reference proteome</keyword>
<feature type="non-terminal residue" evidence="3">
    <location>
        <position position="1"/>
    </location>
</feature>
<dbReference type="GO" id="GO:0004401">
    <property type="term" value="F:histidinol-phosphatase activity"/>
    <property type="evidence" value="ECO:0007669"/>
    <property type="project" value="UniProtKB-UniRule"/>
</dbReference>
<sequence length="93" mass="10190">GGWLELNTAALRKGLEEPYPARAVAEEWIARGGRFTLSDDSHAVAHVATNYARGIAYLASLGVDAVWTLERRDGDLVDKSVPLRVLEEQFPLA</sequence>
<keyword evidence="2" id="KW-0368">Histidine biosynthesis</keyword>
<dbReference type="Proteomes" id="UP000811619">
    <property type="component" value="Unassembled WGS sequence"/>
</dbReference>
<comment type="catalytic activity">
    <reaction evidence="2">
        <text>L-histidinol phosphate + H2O = L-histidinol + phosphate</text>
        <dbReference type="Rhea" id="RHEA:14465"/>
        <dbReference type="ChEBI" id="CHEBI:15377"/>
        <dbReference type="ChEBI" id="CHEBI:43474"/>
        <dbReference type="ChEBI" id="CHEBI:57699"/>
        <dbReference type="ChEBI" id="CHEBI:57980"/>
        <dbReference type="EC" id="3.1.3.15"/>
    </reaction>
</comment>
<dbReference type="PANTHER" id="PTHR21039:SF0">
    <property type="entry name" value="HISTIDINOL-PHOSPHATASE"/>
    <property type="match status" value="1"/>
</dbReference>
<dbReference type="GO" id="GO:0005737">
    <property type="term" value="C:cytoplasm"/>
    <property type="evidence" value="ECO:0007669"/>
    <property type="project" value="TreeGrafter"/>
</dbReference>
<dbReference type="AlphaFoldDB" id="A0A8K0J424"/>
<comment type="caution">
    <text evidence="3">The sequence shown here is derived from an EMBL/GenBank/DDBJ whole genome shotgun (WGS) entry which is preliminary data.</text>
</comment>
<dbReference type="SUPFAM" id="SSF89550">
    <property type="entry name" value="PHP domain-like"/>
    <property type="match status" value="1"/>
</dbReference>
<dbReference type="OrthoDB" id="5957391at2759"/>
<keyword evidence="1 2" id="KW-0378">Hydrolase</keyword>
<name>A0A8K0J424_9HYPO</name>
<dbReference type="GO" id="GO:0000105">
    <property type="term" value="P:L-histidine biosynthetic process"/>
    <property type="evidence" value="ECO:0007669"/>
    <property type="project" value="UniProtKB-UniRule"/>
</dbReference>
<dbReference type="EC" id="3.1.3.15" evidence="2"/>